<keyword evidence="1" id="KW-1133">Transmembrane helix</keyword>
<dbReference type="Proteomes" id="UP001158576">
    <property type="component" value="Chromosome 1"/>
</dbReference>
<evidence type="ECO:0000256" key="1">
    <source>
        <dbReference type="SAM" id="Phobius"/>
    </source>
</evidence>
<evidence type="ECO:0000313" key="2">
    <source>
        <dbReference type="EMBL" id="CAG5108531.1"/>
    </source>
</evidence>
<gene>
    <name evidence="2" type="ORF">OKIOD_LOCUS12607</name>
</gene>
<keyword evidence="1" id="KW-0812">Transmembrane</keyword>
<protein>
    <submittedName>
        <fullName evidence="2">Oidioi.mRNA.OKI2018_I69.chr1.g3842.t1.cds</fullName>
    </submittedName>
</protein>
<proteinExistence type="predicted"/>
<dbReference type="EMBL" id="OU015566">
    <property type="protein sequence ID" value="CAG5108531.1"/>
    <property type="molecule type" value="Genomic_DNA"/>
</dbReference>
<keyword evidence="1" id="KW-0472">Membrane</keyword>
<evidence type="ECO:0000313" key="3">
    <source>
        <dbReference type="Proteomes" id="UP001158576"/>
    </source>
</evidence>
<name>A0ABN7T0X6_OIKDI</name>
<sequence length="472" mass="51483">MILSDAQTNFASTAVIENFGQEVQVTAENLKVTYTPDSTSAQKTISIEPTADLSANINNGKVWCWTTTENFEFFFSFAKKTGDSFGDLCTNPSRLDDYELVRLLCEQQEKSLPWYMVKDNSNFRGISYAEQPIDASVLPTSISSTSCSSADAYCPGDQILKKLGDDSIAKVNFIQSFLGNCQFSPLPLKKLIIKKACQQISSNAAEITGLAGTNVCATKKCTNTVSLNVQNAAGETVDLASPSGSYVQTMELKIETTAGASGYTINAATLIIDYTNETPKASVISLLEGSLTANAALQTSILPGNELKITPSLDFTSCADSSYSIKFGEDHIMSCSLSVAIDGTCENDALAIKNQVALEFGKSATTTILFEEGTPNFEYSILGAQNEYFYYPNSTTFAADTTYDIEHRVIFIQYTRQPSDIFTSVMGTCEDSEVCLRDAPIATICFAVVFIIFLLWIYATRDEESHRKVKVH</sequence>
<accession>A0ABN7T0X6</accession>
<reference evidence="2 3" key="1">
    <citation type="submission" date="2021-04" db="EMBL/GenBank/DDBJ databases">
        <authorList>
            <person name="Bliznina A."/>
        </authorList>
    </citation>
    <scope>NUCLEOTIDE SEQUENCE [LARGE SCALE GENOMIC DNA]</scope>
</reference>
<feature type="transmembrane region" description="Helical" evidence="1">
    <location>
        <begin position="439"/>
        <end position="459"/>
    </location>
</feature>
<keyword evidence="3" id="KW-1185">Reference proteome</keyword>
<organism evidence="2 3">
    <name type="scientific">Oikopleura dioica</name>
    <name type="common">Tunicate</name>
    <dbReference type="NCBI Taxonomy" id="34765"/>
    <lineage>
        <taxon>Eukaryota</taxon>
        <taxon>Metazoa</taxon>
        <taxon>Chordata</taxon>
        <taxon>Tunicata</taxon>
        <taxon>Appendicularia</taxon>
        <taxon>Copelata</taxon>
        <taxon>Oikopleuridae</taxon>
        <taxon>Oikopleura</taxon>
    </lineage>
</organism>